<evidence type="ECO:0000259" key="14">
    <source>
        <dbReference type="Pfam" id="PF00725"/>
    </source>
</evidence>
<dbReference type="GO" id="GO:0005759">
    <property type="term" value="C:mitochondrial matrix"/>
    <property type="evidence" value="ECO:0007669"/>
    <property type="project" value="UniProtKB-SubCell"/>
</dbReference>
<dbReference type="Proteomes" id="UP001608902">
    <property type="component" value="Unassembled WGS sequence"/>
</dbReference>
<evidence type="ECO:0000313" key="17">
    <source>
        <dbReference type="Proteomes" id="UP001608902"/>
    </source>
</evidence>
<keyword evidence="17" id="KW-1185">Reference proteome</keyword>
<proteinExistence type="inferred from homology"/>
<dbReference type="InterPro" id="IPR013328">
    <property type="entry name" value="6PGD_dom2"/>
</dbReference>
<feature type="binding site" evidence="12">
    <location>
        <position position="166"/>
    </location>
    <ligand>
        <name>NAD(+)</name>
        <dbReference type="ChEBI" id="CHEBI:57540"/>
    </ligand>
</feature>
<dbReference type="SUPFAM" id="SSF48179">
    <property type="entry name" value="6-phosphogluconate dehydrogenase C-terminal domain-like"/>
    <property type="match status" value="1"/>
</dbReference>
<dbReference type="EC" id="1.1.1.35" evidence="4"/>
<evidence type="ECO:0000256" key="5">
    <source>
        <dbReference type="ARBA" id="ARBA00022832"/>
    </source>
</evidence>
<dbReference type="GO" id="GO:0006631">
    <property type="term" value="P:fatty acid metabolic process"/>
    <property type="evidence" value="ECO:0007669"/>
    <property type="project" value="UniProtKB-KW"/>
</dbReference>
<dbReference type="InterPro" id="IPR008927">
    <property type="entry name" value="6-PGluconate_DH-like_C_sf"/>
</dbReference>
<dbReference type="InterPro" id="IPR006108">
    <property type="entry name" value="3HC_DH_C"/>
</dbReference>
<dbReference type="FunFam" id="1.10.1040.10:FF:000019">
    <property type="entry name" value="3-hydroxybutyryl-CoA dehydrogenase FadB2"/>
    <property type="match status" value="1"/>
</dbReference>
<dbReference type="InterPro" id="IPR052242">
    <property type="entry name" value="Mito_3-hydroxyacyl-CoA_DH"/>
</dbReference>
<dbReference type="EMBL" id="JBGFUD010002102">
    <property type="protein sequence ID" value="MFH4977164.1"/>
    <property type="molecule type" value="Genomic_DNA"/>
</dbReference>
<feature type="binding site" evidence="12">
    <location>
        <begin position="78"/>
        <end position="83"/>
    </location>
    <ligand>
        <name>NAD(+)</name>
        <dbReference type="ChEBI" id="CHEBI:57540"/>
    </ligand>
</feature>
<organism evidence="16 17">
    <name type="scientific">Gnathostoma spinigerum</name>
    <dbReference type="NCBI Taxonomy" id="75299"/>
    <lineage>
        <taxon>Eukaryota</taxon>
        <taxon>Metazoa</taxon>
        <taxon>Ecdysozoa</taxon>
        <taxon>Nematoda</taxon>
        <taxon>Chromadorea</taxon>
        <taxon>Rhabditida</taxon>
        <taxon>Spirurina</taxon>
        <taxon>Gnathostomatomorpha</taxon>
        <taxon>Gnathostomatoidea</taxon>
        <taxon>Gnathostomatidae</taxon>
        <taxon>Gnathostoma</taxon>
    </lineage>
</organism>
<dbReference type="InterPro" id="IPR036291">
    <property type="entry name" value="NAD(P)-bd_dom_sf"/>
</dbReference>
<dbReference type="InterPro" id="IPR022694">
    <property type="entry name" value="3-OHacyl-CoA_DH"/>
</dbReference>
<evidence type="ECO:0000256" key="7">
    <source>
        <dbReference type="ARBA" id="ARBA00023027"/>
    </source>
</evidence>
<keyword evidence="8" id="KW-0443">Lipid metabolism</keyword>
<feature type="binding site" evidence="13">
    <location>
        <position position="193"/>
    </location>
    <ligand>
        <name>CoA</name>
        <dbReference type="ChEBI" id="CHEBI:57287"/>
    </ligand>
</feature>
<dbReference type="Pfam" id="PF00725">
    <property type="entry name" value="3HCDH"/>
    <property type="match status" value="1"/>
</dbReference>
<dbReference type="PIRSF" id="PIRSF000105">
    <property type="entry name" value="HCDH"/>
    <property type="match status" value="1"/>
</dbReference>
<dbReference type="Pfam" id="PF02737">
    <property type="entry name" value="3HCDH_N"/>
    <property type="match status" value="1"/>
</dbReference>
<feature type="domain" description="3-hydroxyacyl-CoA dehydrogenase NAD binding" evidence="15">
    <location>
        <begin position="73"/>
        <end position="258"/>
    </location>
</feature>
<keyword evidence="7 12" id="KW-0520">NAD</keyword>
<accession>A0ABD6EIJ6</accession>
<feature type="binding site" evidence="13">
    <location>
        <position position="124"/>
    </location>
    <ligand>
        <name>CoA</name>
        <dbReference type="ChEBI" id="CHEBI:57287"/>
    </ligand>
</feature>
<dbReference type="Gene3D" id="3.40.50.720">
    <property type="entry name" value="NAD(P)-binding Rossmann-like Domain"/>
    <property type="match status" value="1"/>
</dbReference>
<evidence type="ECO:0000256" key="6">
    <source>
        <dbReference type="ARBA" id="ARBA00023002"/>
    </source>
</evidence>
<feature type="binding site" evidence="12">
    <location>
        <position position="349"/>
    </location>
    <ligand>
        <name>NAD(+)</name>
        <dbReference type="ChEBI" id="CHEBI:57540"/>
    </ligand>
</feature>
<evidence type="ECO:0000256" key="4">
    <source>
        <dbReference type="ARBA" id="ARBA00013000"/>
    </source>
</evidence>
<comment type="catalytic activity">
    <reaction evidence="10">
        <text>a (3S)-3-hydroxyacyl-CoA + NAD(+) = a 3-oxoacyl-CoA + NADH + H(+)</text>
        <dbReference type="Rhea" id="RHEA:22432"/>
        <dbReference type="ChEBI" id="CHEBI:15378"/>
        <dbReference type="ChEBI" id="CHEBI:57318"/>
        <dbReference type="ChEBI" id="CHEBI:57540"/>
        <dbReference type="ChEBI" id="CHEBI:57945"/>
        <dbReference type="ChEBI" id="CHEBI:90726"/>
        <dbReference type="EC" id="1.1.1.35"/>
    </reaction>
</comment>
<dbReference type="PROSITE" id="PS00067">
    <property type="entry name" value="3HCDH"/>
    <property type="match status" value="1"/>
</dbReference>
<feature type="binding site" evidence="12">
    <location>
        <position position="101"/>
    </location>
    <ligand>
        <name>NAD(+)</name>
        <dbReference type="ChEBI" id="CHEBI:57540"/>
    </ligand>
</feature>
<feature type="site" description="Important for catalytic activity" evidence="11">
    <location>
        <position position="214"/>
    </location>
</feature>
<dbReference type="FunFam" id="3.40.50.720:FF:000009">
    <property type="entry name" value="Fatty oxidation complex, alpha subunit"/>
    <property type="match status" value="1"/>
</dbReference>
<dbReference type="PANTHER" id="PTHR43561">
    <property type="match status" value="1"/>
</dbReference>
<evidence type="ECO:0000256" key="13">
    <source>
        <dbReference type="PIRSR" id="PIRSR000105-3"/>
    </source>
</evidence>
<evidence type="ECO:0000313" key="16">
    <source>
        <dbReference type="EMBL" id="MFH4977164.1"/>
    </source>
</evidence>
<dbReference type="GO" id="GO:0003857">
    <property type="term" value="F:(3S)-3-hydroxyacyl-CoA dehydrogenase (NAD+) activity"/>
    <property type="evidence" value="ECO:0007669"/>
    <property type="project" value="UniProtKB-EC"/>
</dbReference>
<sequence length="358" mass="39783">MSPSQSSPYDDGYHIQMYHSELFYLLPHIFHHIPQDYHPMPMLLPRSIGAVLSVSVRGLSRSTINSSSKQIKNVTIIGSGLMGSGIAQVTAQAQLDVILVDKEDKILERARTAIKKSVERVANKKFIEDQKAQKAFISDTISKIKTTTNVQEAVKRADLVIEAIVENLEAKQKVFDEIEANSSSATLMATNTSSLRLRDVAAHLKRKSQFGGLHFFNPVPVMKLLEIVKHSDTSDQTHQAFLAYGKAIGKITVSCKDTPGFIVNRLLVPYMFDALRMYERGDASMRDIDTAMKLGAGYPMGPFELLDYVGLDTSKFIVDGWNALYPDEPSFKPSATLNRLVSQGKLGRKSGEGFYSYK</sequence>
<evidence type="ECO:0000256" key="1">
    <source>
        <dbReference type="ARBA" id="ARBA00004305"/>
    </source>
</evidence>
<comment type="similarity">
    <text evidence="3">Belongs to the 3-hydroxyacyl-CoA dehydrogenase family.</text>
</comment>
<evidence type="ECO:0000256" key="11">
    <source>
        <dbReference type="PIRSR" id="PIRSR000105-1"/>
    </source>
</evidence>
<feature type="binding site" evidence="12">
    <location>
        <position position="217"/>
    </location>
    <ligand>
        <name>NAD(+)</name>
        <dbReference type="ChEBI" id="CHEBI:57540"/>
    </ligand>
</feature>
<comment type="caution">
    <text evidence="16">The sequence shown here is derived from an EMBL/GenBank/DDBJ whole genome shotgun (WGS) entry which is preliminary data.</text>
</comment>
<evidence type="ECO:0000256" key="2">
    <source>
        <dbReference type="ARBA" id="ARBA00005005"/>
    </source>
</evidence>
<dbReference type="SUPFAM" id="SSF51735">
    <property type="entry name" value="NAD(P)-binding Rossmann-fold domains"/>
    <property type="match status" value="1"/>
</dbReference>
<feature type="binding site" evidence="13">
    <location>
        <position position="117"/>
    </location>
    <ligand>
        <name>CoA</name>
        <dbReference type="ChEBI" id="CHEBI:57287"/>
    </ligand>
</feature>
<gene>
    <name evidence="16" type="ORF">AB6A40_003873</name>
</gene>
<keyword evidence="9" id="KW-0496">Mitochondrion</keyword>
<comment type="pathway">
    <text evidence="2">Lipid metabolism; fatty acid beta-oxidation.</text>
</comment>
<evidence type="ECO:0000256" key="10">
    <source>
        <dbReference type="ARBA" id="ARBA00049556"/>
    </source>
</evidence>
<evidence type="ECO:0000259" key="15">
    <source>
        <dbReference type="Pfam" id="PF02737"/>
    </source>
</evidence>
<feature type="binding site" evidence="12">
    <location>
        <position position="171"/>
    </location>
    <ligand>
        <name>NAD(+)</name>
        <dbReference type="ChEBI" id="CHEBI:57540"/>
    </ligand>
</feature>
<evidence type="ECO:0000256" key="3">
    <source>
        <dbReference type="ARBA" id="ARBA00009463"/>
    </source>
</evidence>
<evidence type="ECO:0000256" key="9">
    <source>
        <dbReference type="ARBA" id="ARBA00023128"/>
    </source>
</evidence>
<dbReference type="InterPro" id="IPR006180">
    <property type="entry name" value="3-OHacyl-CoA_DH_CS"/>
</dbReference>
<evidence type="ECO:0000256" key="12">
    <source>
        <dbReference type="PIRSR" id="PIRSR000105-2"/>
    </source>
</evidence>
<dbReference type="InterPro" id="IPR006176">
    <property type="entry name" value="3-OHacyl-CoA_DH_NAD-bd"/>
</dbReference>
<dbReference type="Gene3D" id="1.10.1040.10">
    <property type="entry name" value="N-(1-d-carboxylethyl)-l-norvaline Dehydrogenase, domain 2"/>
    <property type="match status" value="1"/>
</dbReference>
<feature type="binding site" evidence="12">
    <location>
        <position position="193"/>
    </location>
    <ligand>
        <name>NAD(+)</name>
        <dbReference type="ChEBI" id="CHEBI:57540"/>
    </ligand>
</feature>
<name>A0ABD6EIJ6_9BILA</name>
<keyword evidence="5" id="KW-0276">Fatty acid metabolism</keyword>
<feature type="domain" description="3-hydroxyacyl-CoA dehydrogenase C-terminal" evidence="14">
    <location>
        <begin position="260"/>
        <end position="357"/>
    </location>
</feature>
<evidence type="ECO:0000256" key="8">
    <source>
        <dbReference type="ARBA" id="ARBA00023098"/>
    </source>
</evidence>
<keyword evidence="6" id="KW-0560">Oxidoreductase</keyword>
<dbReference type="PANTHER" id="PTHR43561:SF3">
    <property type="entry name" value="HYDROXYACYL-COENZYME A DEHYDROGENASE, MITOCHONDRIAL"/>
    <property type="match status" value="1"/>
</dbReference>
<protein>
    <recommendedName>
        <fullName evidence="4">3-hydroxyacyl-CoA dehydrogenase</fullName>
        <ecNumber evidence="4">1.1.1.35</ecNumber>
    </recommendedName>
</protein>
<reference evidence="16 17" key="1">
    <citation type="submission" date="2024-08" db="EMBL/GenBank/DDBJ databases">
        <title>Gnathostoma spinigerum genome.</title>
        <authorList>
            <person name="Gonzalez-Bertolin B."/>
            <person name="Monzon S."/>
            <person name="Zaballos A."/>
            <person name="Jimenez P."/>
            <person name="Dekumyoy P."/>
            <person name="Varona S."/>
            <person name="Cuesta I."/>
            <person name="Sumanam S."/>
            <person name="Adisakwattana P."/>
            <person name="Gasser R.B."/>
            <person name="Hernandez-Gonzalez A."/>
            <person name="Young N.D."/>
            <person name="Perteguer M.J."/>
        </authorList>
    </citation>
    <scope>NUCLEOTIDE SEQUENCE [LARGE SCALE GENOMIC DNA]</scope>
    <source>
        <strain evidence="16">AL3</strain>
        <tissue evidence="16">Liver</tissue>
    </source>
</reference>
<dbReference type="AlphaFoldDB" id="A0ABD6EIJ6"/>
<comment type="subcellular location">
    <subcellularLocation>
        <location evidence="1">Mitochondrion matrix</location>
    </subcellularLocation>
</comment>